<reference evidence="1" key="1">
    <citation type="submission" date="2019-03" db="EMBL/GenBank/DDBJ databases">
        <authorList>
            <person name="Mank J."/>
            <person name="Almeida P."/>
        </authorList>
    </citation>
    <scope>NUCLEOTIDE SEQUENCE</scope>
    <source>
        <strain evidence="1">78183</strain>
    </source>
</reference>
<sequence length="89" mass="10400">MLRYFSRSHFGFPQQLLDSGEQVVGFKLQVILRQNLKCFKATVGQFYVLVHPSLPDESWIKFLHEISRENNQSFTFASRPKSVNKIQNP</sequence>
<organism evidence="1">
    <name type="scientific">Salix viminalis</name>
    <name type="common">Common osier</name>
    <name type="synonym">Basket willow</name>
    <dbReference type="NCBI Taxonomy" id="40686"/>
    <lineage>
        <taxon>Eukaryota</taxon>
        <taxon>Viridiplantae</taxon>
        <taxon>Streptophyta</taxon>
        <taxon>Embryophyta</taxon>
        <taxon>Tracheophyta</taxon>
        <taxon>Spermatophyta</taxon>
        <taxon>Magnoliopsida</taxon>
        <taxon>eudicotyledons</taxon>
        <taxon>Gunneridae</taxon>
        <taxon>Pentapetalae</taxon>
        <taxon>rosids</taxon>
        <taxon>fabids</taxon>
        <taxon>Malpighiales</taxon>
        <taxon>Salicaceae</taxon>
        <taxon>Saliceae</taxon>
        <taxon>Salix</taxon>
    </lineage>
</organism>
<accession>A0A6N2KHG3</accession>
<protein>
    <submittedName>
        <fullName evidence="1">Uncharacterized protein</fullName>
    </submittedName>
</protein>
<gene>
    <name evidence="1" type="ORF">SVIM_LOCUS82752</name>
</gene>
<proteinExistence type="predicted"/>
<dbReference type="EMBL" id="CAADRP010000369">
    <property type="protein sequence ID" value="VFU27478.1"/>
    <property type="molecule type" value="Genomic_DNA"/>
</dbReference>
<name>A0A6N2KHG3_SALVM</name>
<dbReference type="AlphaFoldDB" id="A0A6N2KHG3"/>
<evidence type="ECO:0000313" key="1">
    <source>
        <dbReference type="EMBL" id="VFU27478.1"/>
    </source>
</evidence>